<dbReference type="InterPro" id="IPR029063">
    <property type="entry name" value="SAM-dependent_MTases_sf"/>
</dbReference>
<dbReference type="SUPFAM" id="SSF53335">
    <property type="entry name" value="S-adenosyl-L-methionine-dependent methyltransferases"/>
    <property type="match status" value="1"/>
</dbReference>
<gene>
    <name evidence="6" type="ORF">HER39_02135</name>
</gene>
<organism evidence="6 7">
    <name type="scientific">Arthrobacter deserti</name>
    <dbReference type="NCBI Taxonomy" id="1742687"/>
    <lineage>
        <taxon>Bacteria</taxon>
        <taxon>Bacillati</taxon>
        <taxon>Actinomycetota</taxon>
        <taxon>Actinomycetes</taxon>
        <taxon>Micrococcales</taxon>
        <taxon>Micrococcaceae</taxon>
        <taxon>Arthrobacter</taxon>
    </lineage>
</organism>
<dbReference type="CDD" id="cd02440">
    <property type="entry name" value="AdoMet_MTases"/>
    <property type="match status" value="1"/>
</dbReference>
<dbReference type="Pfam" id="PF13649">
    <property type="entry name" value="Methyltransf_25"/>
    <property type="match status" value="1"/>
</dbReference>
<reference evidence="6 7" key="1">
    <citation type="submission" date="2020-04" db="EMBL/GenBank/DDBJ databases">
        <authorList>
            <person name="Liu S."/>
        </authorList>
    </citation>
    <scope>NUCLEOTIDE SEQUENCE [LARGE SCALE GENOMIC DNA]</scope>
    <source>
        <strain evidence="6 7">CGMCC 1.15091</strain>
    </source>
</reference>
<keyword evidence="3" id="KW-0949">S-adenosyl-L-methionine</keyword>
<dbReference type="PANTHER" id="PTHR43464:SF19">
    <property type="entry name" value="UBIQUINONE BIOSYNTHESIS O-METHYLTRANSFERASE, MITOCHONDRIAL"/>
    <property type="match status" value="1"/>
</dbReference>
<proteinExistence type="predicted"/>
<dbReference type="GO" id="GO:0008168">
    <property type="term" value="F:methyltransferase activity"/>
    <property type="evidence" value="ECO:0007669"/>
    <property type="project" value="UniProtKB-KW"/>
</dbReference>
<keyword evidence="2" id="KW-0808">Transferase</keyword>
<evidence type="ECO:0000313" key="7">
    <source>
        <dbReference type="Proteomes" id="UP000523795"/>
    </source>
</evidence>
<evidence type="ECO:0000256" key="2">
    <source>
        <dbReference type="ARBA" id="ARBA00022679"/>
    </source>
</evidence>
<keyword evidence="1 6" id="KW-0489">Methyltransferase</keyword>
<evidence type="ECO:0000256" key="4">
    <source>
        <dbReference type="SAM" id="MobiDB-lite"/>
    </source>
</evidence>
<sequence>MNGTAEDFWDSFYRGRAQVWSGRPNQSLVREAGRLVPGSALDLGCGEGADAIWLAQQGWTVTAIDISAVALARAAAHAGELGVAGLISWQQHDLADWTPAASYDLLSAQFLHSPVEFAREAVLRTAAGAVAPGGTLLVVGHASFPPWSRHPAPALPRPAELAAPLGLAADLWQLEAVESPGREATGPDGQRAVLTDSVLAARRLSGRGSRTRKPGRDGCCSGARQRHPSRPGCPGGPVPVRRCPGPPAA</sequence>
<comment type="caution">
    <text evidence="6">The sequence shown here is derived from an EMBL/GenBank/DDBJ whole genome shotgun (WGS) entry which is preliminary data.</text>
</comment>
<dbReference type="EMBL" id="JAAZSR010000015">
    <property type="protein sequence ID" value="NKX49398.1"/>
    <property type="molecule type" value="Genomic_DNA"/>
</dbReference>
<feature type="domain" description="Methyltransferase" evidence="5">
    <location>
        <begin position="41"/>
        <end position="134"/>
    </location>
</feature>
<feature type="region of interest" description="Disordered" evidence="4">
    <location>
        <begin position="203"/>
        <end position="249"/>
    </location>
</feature>
<name>A0ABX1JJU2_9MICC</name>
<evidence type="ECO:0000256" key="3">
    <source>
        <dbReference type="ARBA" id="ARBA00022691"/>
    </source>
</evidence>
<evidence type="ECO:0000313" key="6">
    <source>
        <dbReference type="EMBL" id="NKX49398.1"/>
    </source>
</evidence>
<protein>
    <submittedName>
        <fullName evidence="6">Class I SAM-dependent methyltransferase</fullName>
    </submittedName>
</protein>
<dbReference type="InterPro" id="IPR041698">
    <property type="entry name" value="Methyltransf_25"/>
</dbReference>
<evidence type="ECO:0000256" key="1">
    <source>
        <dbReference type="ARBA" id="ARBA00022603"/>
    </source>
</evidence>
<dbReference type="Gene3D" id="3.40.50.150">
    <property type="entry name" value="Vaccinia Virus protein VP39"/>
    <property type="match status" value="1"/>
</dbReference>
<accession>A0ABX1JJU2</accession>
<dbReference type="PANTHER" id="PTHR43464">
    <property type="entry name" value="METHYLTRANSFERASE"/>
    <property type="match status" value="1"/>
</dbReference>
<dbReference type="GO" id="GO:0032259">
    <property type="term" value="P:methylation"/>
    <property type="evidence" value="ECO:0007669"/>
    <property type="project" value="UniProtKB-KW"/>
</dbReference>
<dbReference type="Proteomes" id="UP000523795">
    <property type="component" value="Unassembled WGS sequence"/>
</dbReference>
<keyword evidence="7" id="KW-1185">Reference proteome</keyword>
<evidence type="ECO:0000259" key="5">
    <source>
        <dbReference type="Pfam" id="PF13649"/>
    </source>
</evidence>